<comment type="caution">
    <text evidence="2">The sequence shown here is derived from an EMBL/GenBank/DDBJ whole genome shotgun (WGS) entry which is preliminary data.</text>
</comment>
<dbReference type="InterPro" id="IPR002559">
    <property type="entry name" value="Transposase_11"/>
</dbReference>
<dbReference type="RefSeq" id="WP_120076014.1">
    <property type="nucleotide sequence ID" value="NZ_CP126113.1"/>
</dbReference>
<dbReference type="Pfam" id="PF01609">
    <property type="entry name" value="DDE_Tnp_1"/>
    <property type="match status" value="1"/>
</dbReference>
<protein>
    <submittedName>
        <fullName evidence="2">IS1634 family transposase</fullName>
    </submittedName>
</protein>
<proteinExistence type="predicted"/>
<evidence type="ECO:0000313" key="2">
    <source>
        <dbReference type="EMBL" id="RWR04012.1"/>
    </source>
</evidence>
<dbReference type="Proteomes" id="UP000273811">
    <property type="component" value="Unassembled WGS sequence"/>
</dbReference>
<dbReference type="GeneID" id="56393608"/>
<dbReference type="PANTHER" id="PTHR34614">
    <property type="match status" value="1"/>
</dbReference>
<dbReference type="InterPro" id="IPR012337">
    <property type="entry name" value="RNaseH-like_sf"/>
</dbReference>
<dbReference type="NCBIfam" id="NF033559">
    <property type="entry name" value="transpos_IS1634"/>
    <property type="match status" value="1"/>
</dbReference>
<accession>A0A443IIW2</accession>
<dbReference type="EMBL" id="QYTU02000084">
    <property type="protein sequence ID" value="RWR04012.1"/>
    <property type="molecule type" value="Genomic_DNA"/>
</dbReference>
<organism evidence="2 3">
    <name type="scientific">Siminovitchia fortis</name>
    <dbReference type="NCBI Taxonomy" id="254758"/>
    <lineage>
        <taxon>Bacteria</taxon>
        <taxon>Bacillati</taxon>
        <taxon>Bacillota</taxon>
        <taxon>Bacilli</taxon>
        <taxon>Bacillales</taxon>
        <taxon>Bacillaceae</taxon>
        <taxon>Siminovitchia</taxon>
    </lineage>
</organism>
<dbReference type="PANTHER" id="PTHR34614:SF2">
    <property type="entry name" value="TRANSPOSASE IS4-LIKE DOMAIN-CONTAINING PROTEIN"/>
    <property type="match status" value="1"/>
</dbReference>
<evidence type="ECO:0000259" key="1">
    <source>
        <dbReference type="Pfam" id="PF01609"/>
    </source>
</evidence>
<feature type="domain" description="Transposase IS4-like" evidence="1">
    <location>
        <begin position="233"/>
        <end position="488"/>
    </location>
</feature>
<dbReference type="GO" id="GO:0006313">
    <property type="term" value="P:DNA transposition"/>
    <property type="evidence" value="ECO:0007669"/>
    <property type="project" value="InterPro"/>
</dbReference>
<dbReference type="OrthoDB" id="9767746at2"/>
<gene>
    <name evidence="2" type="ORF">D4N35_017670</name>
</gene>
<reference evidence="2" key="1">
    <citation type="submission" date="2018-12" db="EMBL/GenBank/DDBJ databases">
        <authorList>
            <person name="Sun L."/>
            <person name="Chen Z."/>
        </authorList>
    </citation>
    <scope>NUCLEOTIDE SEQUENCE [LARGE SCALE GENOMIC DNA]</scope>
    <source>
        <strain evidence="2">DSM 16012</strain>
    </source>
</reference>
<sequence length="568" mass="66480">MYLQVFKNRGKEYVRIVESYRDPKTKKPKVRVLETFGNKEKLLAKNPNAIQELQEKVDKMNAEKEQVHASTLNQHLQEFIKTPIEQPTKEGALLQNYGYEVYRMLWDELKLDYFFQYRQKRDTDIEFQTNIPIALMAFSRLLFPNSKKSTFEGRDRFAHGFPCELQHIYRSLSFLASQKDCLEEHLNKLVAKKFNRNLAVAFYDVTTYYFESVLADELKKFGFSKDNKVNQVQVVMGLLIDDQGIPVSYELFPGNTNDFKTLEPALTRLKEQYGIKKLIIVADRGLNSKKNLLFLKSLGFEYIMGYKIRSGSKKAKEMVLDESDYTWASPEFKWKKCDFESSVRSDGKNHKINDHLLITWSLKRAQKDRKDRERIIKKSKKLVESKSQMKAEMKKGGKKYVQLTFLDDDRISFNEKQLKFDEQFDGYYGIQYSDPALSPEQVLDAYHGLWKIEESFRVLKSNFEARPIFVWTEESIQGHFVICYLALVIQRLLEALLRQKGLDYSTEKIQGAIRSATITQVNFEGREIYIKNKSDDAFSDILKALGIEDIPAYGQKDKRRNAYLHAKK</sequence>
<dbReference type="AlphaFoldDB" id="A0A443IIW2"/>
<dbReference type="SUPFAM" id="SSF53098">
    <property type="entry name" value="Ribonuclease H-like"/>
    <property type="match status" value="1"/>
</dbReference>
<evidence type="ECO:0000313" key="3">
    <source>
        <dbReference type="Proteomes" id="UP000273811"/>
    </source>
</evidence>
<dbReference type="InterPro" id="IPR047654">
    <property type="entry name" value="IS1634_transpos"/>
</dbReference>
<name>A0A443IIW2_9BACI</name>
<dbReference type="GO" id="GO:0004803">
    <property type="term" value="F:transposase activity"/>
    <property type="evidence" value="ECO:0007669"/>
    <property type="project" value="InterPro"/>
</dbReference>
<dbReference type="GO" id="GO:0003677">
    <property type="term" value="F:DNA binding"/>
    <property type="evidence" value="ECO:0007669"/>
    <property type="project" value="InterPro"/>
</dbReference>
<keyword evidence="3" id="KW-1185">Reference proteome</keyword>